<sequence length="257" mass="30250">MKEKHRFDRLVEIMTALRTQCPWDREQTRESLKAYILEETYEVMEAIDHDNPAALQEELGDFLLQAIFQAEIGRERGEFDIYQVLDHLIDKLIRRHPHVFGQIQVNSAQEALKNWEQIKIAEKGERRKTSALNGVPEELPALLRARRLQEKASRVGFDWGAIEPVLAKVKEELGELEHVLNGHNQNRREEEMGDLFFALVNLARFLDINPEEALRKTNQKFISRFQFIEKEAARQGKDLEKLTLEEMDRYWEEAKEK</sequence>
<dbReference type="SUPFAM" id="SSF101386">
    <property type="entry name" value="all-alpha NTP pyrophosphatases"/>
    <property type="match status" value="2"/>
</dbReference>
<dbReference type="PANTHER" id="PTHR30522">
    <property type="entry name" value="NUCLEOSIDE TRIPHOSPHATE PYROPHOSPHOHYDROLASE"/>
    <property type="match status" value="1"/>
</dbReference>
<dbReference type="CDD" id="cd11529">
    <property type="entry name" value="NTP-PPase_MazG_Cterm"/>
    <property type="match status" value="1"/>
</dbReference>
<comment type="catalytic activity">
    <reaction evidence="1">
        <text>ATP + H2O = AMP + diphosphate + H(+)</text>
        <dbReference type="Rhea" id="RHEA:14245"/>
        <dbReference type="ChEBI" id="CHEBI:15377"/>
        <dbReference type="ChEBI" id="CHEBI:15378"/>
        <dbReference type="ChEBI" id="CHEBI:30616"/>
        <dbReference type="ChEBI" id="CHEBI:33019"/>
        <dbReference type="ChEBI" id="CHEBI:456215"/>
        <dbReference type="EC" id="3.6.1.8"/>
    </reaction>
</comment>
<dbReference type="GO" id="GO:0046052">
    <property type="term" value="P:UTP catabolic process"/>
    <property type="evidence" value="ECO:0007669"/>
    <property type="project" value="TreeGrafter"/>
</dbReference>
<dbReference type="EMBL" id="JACPSX010000164">
    <property type="protein sequence ID" value="MBI3015086.1"/>
    <property type="molecule type" value="Genomic_DNA"/>
</dbReference>
<dbReference type="CDD" id="cd11528">
    <property type="entry name" value="NTP-PPase_MazG_Nterm"/>
    <property type="match status" value="1"/>
</dbReference>
<dbReference type="Pfam" id="PF03819">
    <property type="entry name" value="MazG"/>
    <property type="match status" value="2"/>
</dbReference>
<dbReference type="EC" id="3.6.1.8" evidence="3"/>
<evidence type="ECO:0000259" key="5">
    <source>
        <dbReference type="Pfam" id="PF03819"/>
    </source>
</evidence>
<feature type="domain" description="NTP pyrophosphohydrolase MazG-like" evidence="5">
    <location>
        <begin position="165"/>
        <end position="224"/>
    </location>
</feature>
<dbReference type="FunFam" id="1.10.287.1080:FF:000003">
    <property type="entry name" value="Nucleoside triphosphate pyrophosphohydrolase"/>
    <property type="match status" value="1"/>
</dbReference>
<dbReference type="GO" id="GO:0006203">
    <property type="term" value="P:dGTP catabolic process"/>
    <property type="evidence" value="ECO:0007669"/>
    <property type="project" value="TreeGrafter"/>
</dbReference>
<evidence type="ECO:0000313" key="7">
    <source>
        <dbReference type="Proteomes" id="UP000741360"/>
    </source>
</evidence>
<comment type="caution">
    <text evidence="6">The sequence shown here is derived from an EMBL/GenBank/DDBJ whole genome shotgun (WGS) entry which is preliminary data.</text>
</comment>
<dbReference type="NCBIfam" id="TIGR00444">
    <property type="entry name" value="mazG"/>
    <property type="match status" value="1"/>
</dbReference>
<dbReference type="GO" id="GO:0046061">
    <property type="term" value="P:dATP catabolic process"/>
    <property type="evidence" value="ECO:0007669"/>
    <property type="project" value="TreeGrafter"/>
</dbReference>
<dbReference type="InterPro" id="IPR048015">
    <property type="entry name" value="NTP-PPase_MazG-like_N"/>
</dbReference>
<dbReference type="Proteomes" id="UP000741360">
    <property type="component" value="Unassembled WGS sequence"/>
</dbReference>
<evidence type="ECO:0000256" key="2">
    <source>
        <dbReference type="ARBA" id="ARBA00061115"/>
    </source>
</evidence>
<reference evidence="6" key="1">
    <citation type="submission" date="2020-07" db="EMBL/GenBank/DDBJ databases">
        <title>Huge and variable diversity of episymbiotic CPR bacteria and DPANN archaea in groundwater ecosystems.</title>
        <authorList>
            <person name="He C.Y."/>
            <person name="Keren R."/>
            <person name="Whittaker M."/>
            <person name="Farag I.F."/>
            <person name="Doudna J."/>
            <person name="Cate J.H.D."/>
            <person name="Banfield J.F."/>
        </authorList>
    </citation>
    <scope>NUCLEOTIDE SEQUENCE</scope>
    <source>
        <strain evidence="6">NC_groundwater_717_Ag_S-0.2um_59_8</strain>
    </source>
</reference>
<evidence type="ECO:0000313" key="6">
    <source>
        <dbReference type="EMBL" id="MBI3015086.1"/>
    </source>
</evidence>
<dbReference type="AlphaFoldDB" id="A0A932M1Q4"/>
<organism evidence="6 7">
    <name type="scientific">Tectimicrobiota bacterium</name>
    <dbReference type="NCBI Taxonomy" id="2528274"/>
    <lineage>
        <taxon>Bacteria</taxon>
        <taxon>Pseudomonadati</taxon>
        <taxon>Nitrospinota/Tectimicrobiota group</taxon>
        <taxon>Candidatus Tectimicrobiota</taxon>
    </lineage>
</organism>
<dbReference type="GO" id="GO:0046076">
    <property type="term" value="P:dTTP catabolic process"/>
    <property type="evidence" value="ECO:0007669"/>
    <property type="project" value="TreeGrafter"/>
</dbReference>
<gene>
    <name evidence="6" type="primary">mazG</name>
    <name evidence="6" type="ORF">HYY65_08535</name>
</gene>
<dbReference type="InterPro" id="IPR011551">
    <property type="entry name" value="NTP_PyrPHydrolase_MazG"/>
</dbReference>
<proteinExistence type="inferred from homology"/>
<feature type="domain" description="NTP pyrophosphohydrolase MazG-like" evidence="5">
    <location>
        <begin position="27"/>
        <end position="100"/>
    </location>
</feature>
<name>A0A932M1Q4_UNCTE</name>
<protein>
    <recommendedName>
        <fullName evidence="4">Nucleoside triphosphate pyrophosphohydrolase</fullName>
        <ecNumber evidence="3">3.6.1.8</ecNumber>
    </recommendedName>
</protein>
<dbReference type="PANTHER" id="PTHR30522:SF0">
    <property type="entry name" value="NUCLEOSIDE TRIPHOSPHATE PYROPHOSPHOHYDROLASE"/>
    <property type="match status" value="1"/>
</dbReference>
<evidence type="ECO:0000256" key="4">
    <source>
        <dbReference type="ARBA" id="ARBA00074799"/>
    </source>
</evidence>
<dbReference type="Gene3D" id="1.10.287.1080">
    <property type="entry name" value="MazG-like"/>
    <property type="match status" value="2"/>
</dbReference>
<keyword evidence="6" id="KW-0378">Hydrolase</keyword>
<evidence type="ECO:0000256" key="1">
    <source>
        <dbReference type="ARBA" id="ARBA00052141"/>
    </source>
</evidence>
<dbReference type="GO" id="GO:0046081">
    <property type="term" value="P:dUTP catabolic process"/>
    <property type="evidence" value="ECO:0007669"/>
    <property type="project" value="TreeGrafter"/>
</dbReference>
<comment type="similarity">
    <text evidence="2">Belongs to the nucleoside triphosphate pyrophosphohydrolase family.</text>
</comment>
<dbReference type="GO" id="GO:0006950">
    <property type="term" value="P:response to stress"/>
    <property type="evidence" value="ECO:0007669"/>
    <property type="project" value="UniProtKB-ARBA"/>
</dbReference>
<dbReference type="FunFam" id="1.10.287.1080:FF:000001">
    <property type="entry name" value="Nucleoside triphosphate pyrophosphohydrolase"/>
    <property type="match status" value="1"/>
</dbReference>
<dbReference type="InterPro" id="IPR048011">
    <property type="entry name" value="NTP-PPase_MazG-like_C"/>
</dbReference>
<dbReference type="InterPro" id="IPR004518">
    <property type="entry name" value="MazG-like_dom"/>
</dbReference>
<evidence type="ECO:0000256" key="3">
    <source>
        <dbReference type="ARBA" id="ARBA00066372"/>
    </source>
</evidence>
<dbReference type="GO" id="GO:0046047">
    <property type="term" value="P:TTP catabolic process"/>
    <property type="evidence" value="ECO:0007669"/>
    <property type="project" value="TreeGrafter"/>
</dbReference>
<dbReference type="GO" id="GO:0047693">
    <property type="term" value="F:ATP diphosphatase activity"/>
    <property type="evidence" value="ECO:0007669"/>
    <property type="project" value="UniProtKB-EC"/>
</dbReference>
<dbReference type="NCBIfam" id="NF007113">
    <property type="entry name" value="PRK09562.1"/>
    <property type="match status" value="1"/>
</dbReference>
<accession>A0A932M1Q4</accession>